<dbReference type="EMBL" id="BJYZ01000025">
    <property type="protein sequence ID" value="GEO41113.1"/>
    <property type="molecule type" value="Genomic_DNA"/>
</dbReference>
<keyword evidence="1" id="KW-0698">rRNA processing</keyword>
<comment type="caution">
    <text evidence="2">The sequence shown here is derived from an EMBL/GenBank/DDBJ whole genome shotgun (WGS) entry which is preliminary data.</text>
</comment>
<dbReference type="InterPro" id="IPR029063">
    <property type="entry name" value="SAM-dependent_MTases_sf"/>
</dbReference>
<dbReference type="GO" id="GO:0005829">
    <property type="term" value="C:cytosol"/>
    <property type="evidence" value="ECO:0007669"/>
    <property type="project" value="TreeGrafter"/>
</dbReference>
<proteinExistence type="inferred from homology"/>
<dbReference type="Gene3D" id="3.40.50.150">
    <property type="entry name" value="Vaccinia Virus protein VP39"/>
    <property type="match status" value="1"/>
</dbReference>
<evidence type="ECO:0000313" key="2">
    <source>
        <dbReference type="EMBL" id="GEO41113.1"/>
    </source>
</evidence>
<comment type="catalytic activity">
    <reaction evidence="1">
        <text>adenosine(2030) in 23S rRNA + S-adenosyl-L-methionine = N(6)-methyladenosine(2030) in 23S rRNA + S-adenosyl-L-homocysteine + H(+)</text>
        <dbReference type="Rhea" id="RHEA:43736"/>
        <dbReference type="Rhea" id="RHEA-COMP:10668"/>
        <dbReference type="Rhea" id="RHEA-COMP:10669"/>
        <dbReference type="ChEBI" id="CHEBI:15378"/>
        <dbReference type="ChEBI" id="CHEBI:57856"/>
        <dbReference type="ChEBI" id="CHEBI:59789"/>
        <dbReference type="ChEBI" id="CHEBI:74411"/>
        <dbReference type="ChEBI" id="CHEBI:74449"/>
        <dbReference type="EC" id="2.1.1.266"/>
    </reaction>
</comment>
<keyword evidence="3" id="KW-1185">Reference proteome</keyword>
<dbReference type="HAMAP" id="MF_00934">
    <property type="entry name" value="23SrRNA_methyltr_J"/>
    <property type="match status" value="1"/>
</dbReference>
<dbReference type="GO" id="GO:0003723">
    <property type="term" value="F:RNA binding"/>
    <property type="evidence" value="ECO:0007669"/>
    <property type="project" value="UniProtKB-UniRule"/>
</dbReference>
<sequence length="280" mass="31632">MNYRHIFHAGSFTDVMKHAVVALILERLCAKETPFGVLDTHAGIGRYDLESQQASRTGEYLGGIARVMAAAERLPPGLGPYLNAVRALNTEPGMLRWYPGSPRLARQLMRPGDRLLLAELHPEDVETLRQEFARDRNTSVQHMDGYRAIKAHLPLKERRGMVLVDPPFEVTDEFDRMVAALATGHARWPTGIYALWYPIKERAAVWRFHDALERTGIRKILMAELTIHEEDTHQRLNGCGMIVVNPPWQLDRNLELVLPALHEAMGAQAGGARVEWLVPE</sequence>
<feature type="binding site" evidence="1">
    <location>
        <position position="18"/>
    </location>
    <ligand>
        <name>S-adenosyl-L-methionine</name>
        <dbReference type="ChEBI" id="CHEBI:59789"/>
    </ligand>
</feature>
<name>A0A512DXB0_9PROT</name>
<keyword evidence="1 2" id="KW-0489">Methyltransferase</keyword>
<dbReference type="SUPFAM" id="SSF53335">
    <property type="entry name" value="S-adenosyl-L-methionine-dependent methyltransferases"/>
    <property type="match status" value="1"/>
</dbReference>
<comment type="similarity">
    <text evidence="1">Belongs to the RlmJ family.</text>
</comment>
<dbReference type="Pfam" id="PF04378">
    <property type="entry name" value="RsmJ"/>
    <property type="match status" value="1"/>
</dbReference>
<protein>
    <recommendedName>
        <fullName evidence="1">Ribosomal RNA large subunit methyltransferase J</fullName>
        <ecNumber evidence="1">2.1.1.266</ecNumber>
    </recommendedName>
    <alternativeName>
        <fullName evidence="1">23S rRNA (adenine(2030)-N6)-methyltransferase</fullName>
    </alternativeName>
    <alternativeName>
        <fullName evidence="1">23S rRNA m6A2030 methyltransferase</fullName>
    </alternativeName>
</protein>
<evidence type="ECO:0000256" key="1">
    <source>
        <dbReference type="HAMAP-Rule" id="MF_00934"/>
    </source>
</evidence>
<feature type="active site" description="Proton acceptor" evidence="1">
    <location>
        <position position="165"/>
    </location>
</feature>
<feature type="binding site" evidence="1">
    <location>
        <position position="41"/>
    </location>
    <ligand>
        <name>S-adenosyl-L-methionine</name>
        <dbReference type="ChEBI" id="CHEBI:59789"/>
    </ligand>
</feature>
<dbReference type="PANTHER" id="PTHR37426:SF1">
    <property type="entry name" value="RIBOSOMAL RNA LARGE SUBUNIT METHYLTRANSFERASE J"/>
    <property type="match status" value="1"/>
</dbReference>
<dbReference type="Proteomes" id="UP000321523">
    <property type="component" value="Unassembled WGS sequence"/>
</dbReference>
<dbReference type="AlphaFoldDB" id="A0A512DXB0"/>
<feature type="binding site" evidence="1">
    <location>
        <position position="165"/>
    </location>
    <ligand>
        <name>S-adenosyl-L-methionine</name>
        <dbReference type="ChEBI" id="CHEBI:59789"/>
    </ligand>
</feature>
<dbReference type="InterPro" id="IPR007473">
    <property type="entry name" value="RlmJ"/>
</dbReference>
<accession>A0A512DXB0</accession>
<dbReference type="GO" id="GO:0036307">
    <property type="term" value="F:23S rRNA (adenine(2030)-N(6))-methyltransferase activity"/>
    <property type="evidence" value="ECO:0007669"/>
    <property type="project" value="UniProtKB-UniRule"/>
</dbReference>
<organism evidence="2 3">
    <name type="scientific">Skermanella aerolata</name>
    <dbReference type="NCBI Taxonomy" id="393310"/>
    <lineage>
        <taxon>Bacteria</taxon>
        <taxon>Pseudomonadati</taxon>
        <taxon>Pseudomonadota</taxon>
        <taxon>Alphaproteobacteria</taxon>
        <taxon>Rhodospirillales</taxon>
        <taxon>Azospirillaceae</taxon>
        <taxon>Skermanella</taxon>
    </lineage>
</organism>
<comment type="function">
    <text evidence="1">Specifically methylates the adenine in position 2030 of 23S rRNA.</text>
</comment>
<feature type="binding site" evidence="1">
    <location>
        <begin position="144"/>
        <end position="145"/>
    </location>
    <ligand>
        <name>S-adenosyl-L-methionine</name>
        <dbReference type="ChEBI" id="CHEBI:59789"/>
    </ligand>
</feature>
<keyword evidence="1" id="KW-0949">S-adenosyl-L-methionine</keyword>
<dbReference type="GO" id="GO:0070475">
    <property type="term" value="P:rRNA base methylation"/>
    <property type="evidence" value="ECO:0007669"/>
    <property type="project" value="UniProtKB-UniRule"/>
</dbReference>
<reference evidence="2 3" key="1">
    <citation type="submission" date="2019-07" db="EMBL/GenBank/DDBJ databases">
        <title>Whole genome shotgun sequence of Skermanella aerolata NBRC 106429.</title>
        <authorList>
            <person name="Hosoyama A."/>
            <person name="Uohara A."/>
            <person name="Ohji S."/>
            <person name="Ichikawa N."/>
        </authorList>
    </citation>
    <scope>NUCLEOTIDE SEQUENCE [LARGE SCALE GENOMIC DNA]</scope>
    <source>
        <strain evidence="2 3">NBRC 106429</strain>
    </source>
</reference>
<comment type="subunit">
    <text evidence="1">Monomer.</text>
</comment>
<evidence type="ECO:0000313" key="3">
    <source>
        <dbReference type="Proteomes" id="UP000321523"/>
    </source>
</evidence>
<dbReference type="OrthoDB" id="9791274at2"/>
<gene>
    <name evidence="1 2" type="primary">rlmJ</name>
    <name evidence="2" type="ORF">SAE02_52610</name>
</gene>
<dbReference type="RefSeq" id="WP_044431972.1">
    <property type="nucleotide sequence ID" value="NZ_BJYZ01000025.1"/>
</dbReference>
<feature type="binding site" evidence="1">
    <location>
        <position position="101"/>
    </location>
    <ligand>
        <name>S-adenosyl-L-methionine</name>
        <dbReference type="ChEBI" id="CHEBI:59789"/>
    </ligand>
</feature>
<keyword evidence="1 2" id="KW-0808">Transferase</keyword>
<dbReference type="EC" id="2.1.1.266" evidence="1"/>
<feature type="binding site" evidence="1">
    <location>
        <position position="119"/>
    </location>
    <ligand>
        <name>S-adenosyl-L-methionine</name>
        <dbReference type="ChEBI" id="CHEBI:59789"/>
    </ligand>
</feature>
<dbReference type="PANTHER" id="PTHR37426">
    <property type="entry name" value="RIBOSOMAL RNA LARGE SUBUNIT METHYLTRANSFERASE J"/>
    <property type="match status" value="1"/>
</dbReference>
<keyword evidence="1" id="KW-0694">RNA-binding</keyword>
<feature type="site" description="Interaction with substrate rRNA" evidence="1">
    <location>
        <position position="3"/>
    </location>
</feature>